<evidence type="ECO:0000313" key="7">
    <source>
        <dbReference type="EMBL" id="PNV65744.1"/>
    </source>
</evidence>
<feature type="transmembrane region" description="Helical" evidence="5">
    <location>
        <begin position="111"/>
        <end position="131"/>
    </location>
</feature>
<dbReference type="SMART" id="SM00421">
    <property type="entry name" value="HTH_LUXR"/>
    <property type="match status" value="1"/>
</dbReference>
<dbReference type="GO" id="GO:0003677">
    <property type="term" value="F:DNA binding"/>
    <property type="evidence" value="ECO:0007669"/>
    <property type="project" value="UniProtKB-KW"/>
</dbReference>
<feature type="region of interest" description="Disordered" evidence="4">
    <location>
        <begin position="1"/>
        <end position="36"/>
    </location>
</feature>
<keyword evidence="8" id="KW-1185">Reference proteome</keyword>
<dbReference type="Gene3D" id="1.10.10.10">
    <property type="entry name" value="Winged helix-like DNA-binding domain superfamily/Winged helix DNA-binding domain"/>
    <property type="match status" value="1"/>
</dbReference>
<dbReference type="PANTHER" id="PTHR44688">
    <property type="entry name" value="DNA-BINDING TRANSCRIPTIONAL ACTIVATOR DEVR_DOSR"/>
    <property type="match status" value="1"/>
</dbReference>
<gene>
    <name evidence="7" type="ORF">C2L80_04870</name>
</gene>
<accession>A0A2K2U639</accession>
<dbReference type="RefSeq" id="WP_092197515.1">
    <property type="nucleotide sequence ID" value="NZ_PPEL01000018.1"/>
</dbReference>
<organism evidence="7 8">
    <name type="scientific">Rubneribacter badeniensis</name>
    <dbReference type="NCBI Taxonomy" id="2070688"/>
    <lineage>
        <taxon>Bacteria</taxon>
        <taxon>Bacillati</taxon>
        <taxon>Actinomycetota</taxon>
        <taxon>Coriobacteriia</taxon>
        <taxon>Eggerthellales</taxon>
        <taxon>Eggerthellaceae</taxon>
        <taxon>Rubneribacter</taxon>
    </lineage>
</organism>
<dbReference type="SUPFAM" id="SSF46894">
    <property type="entry name" value="C-terminal effector domain of the bipartite response regulators"/>
    <property type="match status" value="1"/>
</dbReference>
<keyword evidence="5" id="KW-1133">Transmembrane helix</keyword>
<evidence type="ECO:0000259" key="6">
    <source>
        <dbReference type="PROSITE" id="PS50043"/>
    </source>
</evidence>
<feature type="transmembrane region" description="Helical" evidence="5">
    <location>
        <begin position="143"/>
        <end position="161"/>
    </location>
</feature>
<feature type="transmembrane region" description="Helical" evidence="5">
    <location>
        <begin position="341"/>
        <end position="365"/>
    </location>
</feature>
<dbReference type="GO" id="GO:0006355">
    <property type="term" value="P:regulation of DNA-templated transcription"/>
    <property type="evidence" value="ECO:0007669"/>
    <property type="project" value="InterPro"/>
</dbReference>
<name>A0A2K2U639_9ACTN</name>
<evidence type="ECO:0000256" key="3">
    <source>
        <dbReference type="ARBA" id="ARBA00023163"/>
    </source>
</evidence>
<dbReference type="EMBL" id="PPEL01000018">
    <property type="protein sequence ID" value="PNV65744.1"/>
    <property type="molecule type" value="Genomic_DNA"/>
</dbReference>
<evidence type="ECO:0000256" key="5">
    <source>
        <dbReference type="SAM" id="Phobius"/>
    </source>
</evidence>
<evidence type="ECO:0000256" key="1">
    <source>
        <dbReference type="ARBA" id="ARBA00023015"/>
    </source>
</evidence>
<keyword evidence="5" id="KW-0812">Transmembrane</keyword>
<feature type="transmembrane region" description="Helical" evidence="5">
    <location>
        <begin position="45"/>
        <end position="67"/>
    </location>
</feature>
<evidence type="ECO:0000313" key="8">
    <source>
        <dbReference type="Proteomes" id="UP000236488"/>
    </source>
</evidence>
<dbReference type="Pfam" id="PF00196">
    <property type="entry name" value="GerE"/>
    <property type="match status" value="1"/>
</dbReference>
<sequence length="539" mass="57613">MMDSASTVGHRCGSDAASGVRQNAPSGKGASLFQSRSTRRSVKRAVRSSLPVMLGLAFSNVCFNVAFNESTAHFEDALRGNAPVFVALALMGLFMLVLFRRAEPLRPETAAAGAVACIAAQILSAAMLGLLDPVYVDTDAARILATSVMDVGALGALGYWLRCASGASATVAAIVVFGAVIVSAPFICAAAFMPYGAVYVMLGLLGIAQAALLLWAKRRPIPADASEGGSGTTASAVGYFGLARMFADDKRLLVVTAVGIWILALAKAVIRVFPFGTPIPYTTFTIAVYFVLSVAVASAFLCATLDKRSNAMSTGIWLIMQGLAALALVLCGFFPDRLDVGLSFTYVLDVLLLAYTWYVALAFIGHGRQDPYYYVAGGLIAFLLPRSLTNVVMPVVFGGIDSPAATAAVAAALLLACAQYLFLRLPRFPVVARGLEAHEKPMGRAVERVFGVEEPPDTSMAMRMAIARSHAGRMRERFLLSDRETEVLALYLLGYTQEKIAGELFLSPGTVHTYIKRIYGKTNFHSRQDALDYIERYAD</sequence>
<dbReference type="InterPro" id="IPR000792">
    <property type="entry name" value="Tscrpt_reg_LuxR_C"/>
</dbReference>
<dbReference type="PRINTS" id="PR00038">
    <property type="entry name" value="HTHLUXR"/>
</dbReference>
<feature type="domain" description="HTH luxR-type" evidence="6">
    <location>
        <begin position="473"/>
        <end position="538"/>
    </location>
</feature>
<feature type="transmembrane region" description="Helical" evidence="5">
    <location>
        <begin position="279"/>
        <end position="303"/>
    </location>
</feature>
<protein>
    <submittedName>
        <fullName evidence="7">LuxR family transcriptional regulator</fullName>
    </submittedName>
</protein>
<dbReference type="CDD" id="cd06170">
    <property type="entry name" value="LuxR_C_like"/>
    <property type="match status" value="1"/>
</dbReference>
<keyword evidence="1" id="KW-0805">Transcription regulation</keyword>
<feature type="transmembrane region" description="Helical" evidence="5">
    <location>
        <begin position="403"/>
        <end position="423"/>
    </location>
</feature>
<keyword evidence="2" id="KW-0238">DNA-binding</keyword>
<comment type="caution">
    <text evidence="7">The sequence shown here is derived from an EMBL/GenBank/DDBJ whole genome shotgun (WGS) entry which is preliminary data.</text>
</comment>
<dbReference type="InterPro" id="IPR016032">
    <property type="entry name" value="Sig_transdc_resp-reg_C-effctor"/>
</dbReference>
<keyword evidence="5" id="KW-0472">Membrane</keyword>
<dbReference type="Proteomes" id="UP000236488">
    <property type="component" value="Unassembled WGS sequence"/>
</dbReference>
<dbReference type="AlphaFoldDB" id="A0A2K2U639"/>
<dbReference type="PROSITE" id="PS50043">
    <property type="entry name" value="HTH_LUXR_2"/>
    <property type="match status" value="1"/>
</dbReference>
<reference evidence="7 8" key="1">
    <citation type="journal article" date="2018" name="Int. J. Syst. Evol. Microbiol.">
        <title>Rubneribacter badeniensis gen. nov., sp. nov. and Enteroscipio rubneri gen. nov., sp. nov., new members of the Eggerthellaceae isolated from human faeces.</title>
        <authorList>
            <person name="Danylec N."/>
            <person name="Gobl A."/>
            <person name="Stoll D.A."/>
            <person name="Hetzer B."/>
            <person name="Kulling S.E."/>
            <person name="Huch M."/>
        </authorList>
    </citation>
    <scope>NUCLEOTIDE SEQUENCE [LARGE SCALE GENOMIC DNA]</scope>
    <source>
        <strain evidence="7 8">ResAG-85</strain>
    </source>
</reference>
<evidence type="ECO:0000256" key="4">
    <source>
        <dbReference type="SAM" id="MobiDB-lite"/>
    </source>
</evidence>
<evidence type="ECO:0000256" key="2">
    <source>
        <dbReference type="ARBA" id="ARBA00023125"/>
    </source>
</evidence>
<keyword evidence="3" id="KW-0804">Transcription</keyword>
<feature type="transmembrane region" description="Helical" evidence="5">
    <location>
        <begin position="198"/>
        <end position="216"/>
    </location>
</feature>
<feature type="transmembrane region" description="Helical" evidence="5">
    <location>
        <begin position="168"/>
        <end position="192"/>
    </location>
</feature>
<feature type="transmembrane region" description="Helical" evidence="5">
    <location>
        <begin position="315"/>
        <end position="335"/>
    </location>
</feature>
<feature type="transmembrane region" description="Helical" evidence="5">
    <location>
        <begin position="372"/>
        <end position="397"/>
    </location>
</feature>
<dbReference type="PANTHER" id="PTHR44688:SF16">
    <property type="entry name" value="DNA-BINDING TRANSCRIPTIONAL ACTIVATOR DEVR_DOSR"/>
    <property type="match status" value="1"/>
</dbReference>
<proteinExistence type="predicted"/>
<feature type="transmembrane region" description="Helical" evidence="5">
    <location>
        <begin position="82"/>
        <end position="99"/>
    </location>
</feature>
<dbReference type="InterPro" id="IPR036388">
    <property type="entry name" value="WH-like_DNA-bd_sf"/>
</dbReference>
<feature type="transmembrane region" description="Helical" evidence="5">
    <location>
        <begin position="252"/>
        <end position="273"/>
    </location>
</feature>